<evidence type="ECO:0000259" key="6">
    <source>
        <dbReference type="PROSITE" id="PS50949"/>
    </source>
</evidence>
<dbReference type="GO" id="GO:0003677">
    <property type="term" value="F:DNA binding"/>
    <property type="evidence" value="ECO:0007669"/>
    <property type="project" value="UniProtKB-KW"/>
</dbReference>
<dbReference type="InterPro" id="IPR036390">
    <property type="entry name" value="WH_DNA-bd_sf"/>
</dbReference>
<feature type="region of interest" description="Disordered" evidence="5">
    <location>
        <begin position="508"/>
        <end position="532"/>
    </location>
</feature>
<dbReference type="InterPro" id="IPR002104">
    <property type="entry name" value="Integrase_catalytic"/>
</dbReference>
<dbReference type="PROSITE" id="PS50949">
    <property type="entry name" value="HTH_GNTR"/>
    <property type="match status" value="1"/>
</dbReference>
<feature type="region of interest" description="Disordered" evidence="5">
    <location>
        <begin position="194"/>
        <end position="214"/>
    </location>
</feature>
<dbReference type="PANTHER" id="PTHR30349:SF91">
    <property type="entry name" value="INTA PROTEIN"/>
    <property type="match status" value="1"/>
</dbReference>
<dbReference type="AlphaFoldDB" id="A0A4R4VHA6"/>
<feature type="domain" description="HTH gntR-type" evidence="6">
    <location>
        <begin position="432"/>
        <end position="500"/>
    </location>
</feature>
<dbReference type="GO" id="GO:0015074">
    <property type="term" value="P:DNA integration"/>
    <property type="evidence" value="ECO:0007669"/>
    <property type="project" value="InterPro"/>
</dbReference>
<dbReference type="InterPro" id="IPR036388">
    <property type="entry name" value="WH-like_DNA-bd_sf"/>
</dbReference>
<dbReference type="SUPFAM" id="SSF56349">
    <property type="entry name" value="DNA breaking-rejoining enzymes"/>
    <property type="match status" value="1"/>
</dbReference>
<protein>
    <submittedName>
        <fullName evidence="8">GntR family transcriptional regulator</fullName>
    </submittedName>
</protein>
<organism evidence="8 9">
    <name type="scientific">Saccharopolyspora terrae</name>
    <dbReference type="NCBI Taxonomy" id="2530384"/>
    <lineage>
        <taxon>Bacteria</taxon>
        <taxon>Bacillati</taxon>
        <taxon>Actinomycetota</taxon>
        <taxon>Actinomycetes</taxon>
        <taxon>Pseudonocardiales</taxon>
        <taxon>Pseudonocardiaceae</taxon>
        <taxon>Saccharopolyspora</taxon>
    </lineage>
</organism>
<reference evidence="8 9" key="1">
    <citation type="submission" date="2019-03" db="EMBL/GenBank/DDBJ databases">
        <title>Draft genome sequences of novel Actinobacteria.</title>
        <authorList>
            <person name="Sahin N."/>
            <person name="Ay H."/>
            <person name="Saygin H."/>
        </authorList>
    </citation>
    <scope>NUCLEOTIDE SEQUENCE [LARGE SCALE GENOMIC DNA]</scope>
    <source>
        <strain evidence="8 9">16K309</strain>
    </source>
</reference>
<name>A0A4R4VHA6_9PSEU</name>
<dbReference type="PROSITE" id="PS51898">
    <property type="entry name" value="TYR_RECOMBINASE"/>
    <property type="match status" value="1"/>
</dbReference>
<dbReference type="SMART" id="SM00345">
    <property type="entry name" value="HTH_GNTR"/>
    <property type="match status" value="1"/>
</dbReference>
<comment type="caution">
    <text evidence="8">The sequence shown here is derived from an EMBL/GenBank/DDBJ whole genome shotgun (WGS) entry which is preliminary data.</text>
</comment>
<keyword evidence="3" id="KW-0804">Transcription</keyword>
<dbReference type="CDD" id="cd01189">
    <property type="entry name" value="INT_ICEBs1_C_like"/>
    <property type="match status" value="1"/>
</dbReference>
<keyword evidence="4" id="KW-0233">DNA recombination</keyword>
<evidence type="ECO:0000259" key="7">
    <source>
        <dbReference type="PROSITE" id="PS51898"/>
    </source>
</evidence>
<dbReference type="Gene3D" id="1.10.10.10">
    <property type="entry name" value="Winged helix-like DNA-binding domain superfamily/Winged helix DNA-binding domain"/>
    <property type="match status" value="1"/>
</dbReference>
<feature type="compositionally biased region" description="Pro residues" evidence="5">
    <location>
        <begin position="202"/>
        <end position="212"/>
    </location>
</feature>
<gene>
    <name evidence="8" type="ORF">E1181_21250</name>
</gene>
<accession>A0A4R4VHA6</accession>
<feature type="domain" description="Tyr recombinase" evidence="7">
    <location>
        <begin position="207"/>
        <end position="409"/>
    </location>
</feature>
<evidence type="ECO:0000313" key="9">
    <source>
        <dbReference type="Proteomes" id="UP000295674"/>
    </source>
</evidence>
<dbReference type="GO" id="GO:0006310">
    <property type="term" value="P:DNA recombination"/>
    <property type="evidence" value="ECO:0007669"/>
    <property type="project" value="UniProtKB-KW"/>
</dbReference>
<dbReference type="InterPro" id="IPR013762">
    <property type="entry name" value="Integrase-like_cat_sf"/>
</dbReference>
<dbReference type="GO" id="GO:0003700">
    <property type="term" value="F:DNA-binding transcription factor activity"/>
    <property type="evidence" value="ECO:0007669"/>
    <property type="project" value="InterPro"/>
</dbReference>
<keyword evidence="1" id="KW-0805">Transcription regulation</keyword>
<dbReference type="Pfam" id="PF00589">
    <property type="entry name" value="Phage_integrase"/>
    <property type="match status" value="1"/>
</dbReference>
<dbReference type="InterPro" id="IPR010998">
    <property type="entry name" value="Integrase_recombinase_N"/>
</dbReference>
<evidence type="ECO:0000256" key="1">
    <source>
        <dbReference type="ARBA" id="ARBA00023015"/>
    </source>
</evidence>
<dbReference type="InterPro" id="IPR000524">
    <property type="entry name" value="Tscrpt_reg_HTH_GntR"/>
</dbReference>
<dbReference type="SUPFAM" id="SSF46785">
    <property type="entry name" value="Winged helix' DNA-binding domain"/>
    <property type="match status" value="1"/>
</dbReference>
<evidence type="ECO:0000256" key="5">
    <source>
        <dbReference type="SAM" id="MobiDB-lite"/>
    </source>
</evidence>
<sequence length="605" mass="68067">MARARVAKKQRGAIDRLPSGALRVRVSAGIDPVTKRRLFLTEIVSKGPNDLSDAERVRTRLLNQIDEQKNPRTKATVSQLLTRYLEKYFDGEPSTRDQYRGYVRNHIAPFIGNEPVGCVNAEVLDSLYAELRRCRDHCTNRRRTDHRTTRKHDCDDRCRAHECKPLGPTAIRQIHYLLSGAYKRAVRWGWVPRNPTADIDPPASPPADPSPPTVEEAARILDEAWQDADWGTLLWLAMTTGARRGELTALRWVDYEPDAAVLSLKRAIAWDPEKSVWFEKDTKTHQQRRVALDPVTVELLNEHHERCSERASFLGSEFSRDAFMFSRDPDSSTFQKPASVTQRYERMVDRLGINTTLHKLRHYSATELISAGVDVRTVAGRLGHGSGGQTTLRVYTAWVSEADQRASAALVDRVPKRPKPLSQAGRVRAKPRSPYEKLAVDLYEQVERGERADGDELPPMKRLAIDYAVSIGTVQRAIQLLQDWGTVEVAQGKRAKVSQRLSAEVDVNSVEGPEVRAPEPPELMPASAGGERSNTEMLEFEVRRGGQSIQTFAAEADSSNATHLRMLLTAAVRRDGRDLSEILDYEMDVRRPEGTVIKTFVTMPA</sequence>
<dbReference type="PANTHER" id="PTHR30349">
    <property type="entry name" value="PHAGE INTEGRASE-RELATED"/>
    <property type="match status" value="1"/>
</dbReference>
<dbReference type="OrthoDB" id="4326943at2"/>
<dbReference type="Gene3D" id="1.10.443.10">
    <property type="entry name" value="Intergrase catalytic core"/>
    <property type="match status" value="1"/>
</dbReference>
<evidence type="ECO:0000256" key="3">
    <source>
        <dbReference type="ARBA" id="ARBA00023163"/>
    </source>
</evidence>
<dbReference type="InterPro" id="IPR011010">
    <property type="entry name" value="DNA_brk_join_enz"/>
</dbReference>
<proteinExistence type="predicted"/>
<dbReference type="RefSeq" id="WP_132677400.1">
    <property type="nucleotide sequence ID" value="NZ_SMKS01000042.1"/>
</dbReference>
<evidence type="ECO:0000313" key="8">
    <source>
        <dbReference type="EMBL" id="TDD03107.1"/>
    </source>
</evidence>
<dbReference type="EMBL" id="SMKS01000042">
    <property type="protein sequence ID" value="TDD03107.1"/>
    <property type="molecule type" value="Genomic_DNA"/>
</dbReference>
<evidence type="ECO:0000256" key="4">
    <source>
        <dbReference type="ARBA" id="ARBA00023172"/>
    </source>
</evidence>
<evidence type="ECO:0000256" key="2">
    <source>
        <dbReference type="ARBA" id="ARBA00023125"/>
    </source>
</evidence>
<dbReference type="Proteomes" id="UP000295674">
    <property type="component" value="Unassembled WGS sequence"/>
</dbReference>
<dbReference type="InterPro" id="IPR050090">
    <property type="entry name" value="Tyrosine_recombinase_XerCD"/>
</dbReference>
<keyword evidence="9" id="KW-1185">Reference proteome</keyword>
<keyword evidence="2" id="KW-0238">DNA-binding</keyword>
<dbReference type="Pfam" id="PF00392">
    <property type="entry name" value="GntR"/>
    <property type="match status" value="1"/>
</dbReference>
<dbReference type="Gene3D" id="1.10.150.130">
    <property type="match status" value="1"/>
</dbReference>